<dbReference type="InterPro" id="IPR003675">
    <property type="entry name" value="Rce1/LyrA-like_dom"/>
</dbReference>
<dbReference type="RefSeq" id="WP_074536947.1">
    <property type="nucleotide sequence ID" value="NZ_CABHBK010000005.1"/>
</dbReference>
<dbReference type="AlphaFoldDB" id="A0A1G9HUD3"/>
<dbReference type="EMBL" id="QRMZ01000066">
    <property type="protein sequence ID" value="RHK01389.1"/>
    <property type="molecule type" value="Genomic_DNA"/>
</dbReference>
<dbReference type="PANTHER" id="PTHR39430">
    <property type="entry name" value="MEMBRANE-ASSOCIATED PROTEASE-RELATED"/>
    <property type="match status" value="1"/>
</dbReference>
<organism evidence="3 4">
    <name type="scientific">Enterococcus casseliflavus</name>
    <name type="common">Enterococcus flavescens</name>
    <dbReference type="NCBI Taxonomy" id="37734"/>
    <lineage>
        <taxon>Bacteria</taxon>
        <taxon>Bacillati</taxon>
        <taxon>Bacillota</taxon>
        <taxon>Bacilli</taxon>
        <taxon>Lactobacillales</taxon>
        <taxon>Enterococcaceae</taxon>
        <taxon>Enterococcus</taxon>
    </lineage>
</organism>
<keyword evidence="3" id="KW-0482">Metalloprotease</keyword>
<gene>
    <name evidence="3" type="ORF">DW084_18465</name>
</gene>
<dbReference type="GO" id="GO:0080120">
    <property type="term" value="P:CAAX-box protein maturation"/>
    <property type="evidence" value="ECO:0007669"/>
    <property type="project" value="UniProtKB-ARBA"/>
</dbReference>
<dbReference type="Pfam" id="PF02517">
    <property type="entry name" value="Rce1-like"/>
    <property type="match status" value="1"/>
</dbReference>
<dbReference type="OrthoDB" id="324900at2"/>
<protein>
    <submittedName>
        <fullName evidence="3">CPBP family intramembrane metalloprotease</fullName>
    </submittedName>
</protein>
<accession>A0A1G9HUD3</accession>
<feature type="domain" description="CAAX prenyl protease 2/Lysostaphin resistance protein A-like" evidence="2">
    <location>
        <begin position="129"/>
        <end position="222"/>
    </location>
</feature>
<dbReference type="GO" id="GO:0006508">
    <property type="term" value="P:proteolysis"/>
    <property type="evidence" value="ECO:0007669"/>
    <property type="project" value="UniProtKB-KW"/>
</dbReference>
<keyword evidence="3" id="KW-0378">Hydrolase</keyword>
<dbReference type="PANTHER" id="PTHR39430:SF1">
    <property type="entry name" value="PROTEASE"/>
    <property type="match status" value="1"/>
</dbReference>
<keyword evidence="3" id="KW-0645">Protease</keyword>
<sequence length="290" mass="31811">MKLALTDSMALTKKERKRSVTLAILLGIILVIIVQTIVTEVPNLFISNIGAQEVTALFVNIFVIIAILLFSRYFENRSVASFGLTARHPLKNIGIGLLTGFVFLLFVFLVNLFFGSIKVSFHLESISWLYVIASFFGFLFQGTMEEVVCRGFIMNTVSAKTNVWMGVIINSIIFTALHGVNDSVTALAIFNLFLASLILSFIFYLSDNLLLVGAFHAIWNFLLGPFFGVPVSGLHIYSSVIQTDPVTDKALINGGGFGFEGGLGLTIGAVLMLIVLFYFVKKKNDVADAI</sequence>
<comment type="caution">
    <text evidence="3">The sequence shown here is derived from an EMBL/GenBank/DDBJ whole genome shotgun (WGS) entry which is preliminary data.</text>
</comment>
<evidence type="ECO:0000313" key="4">
    <source>
        <dbReference type="Proteomes" id="UP000286288"/>
    </source>
</evidence>
<comment type="similarity">
    <text evidence="1">Belongs to the UPF0177 family.</text>
</comment>
<evidence type="ECO:0000313" key="3">
    <source>
        <dbReference type="EMBL" id="RHK01389.1"/>
    </source>
</evidence>
<name>A0A1G9HUD3_ENTCA</name>
<dbReference type="GO" id="GO:0004175">
    <property type="term" value="F:endopeptidase activity"/>
    <property type="evidence" value="ECO:0007669"/>
    <property type="project" value="UniProtKB-ARBA"/>
</dbReference>
<dbReference type="GO" id="GO:0008237">
    <property type="term" value="F:metallopeptidase activity"/>
    <property type="evidence" value="ECO:0007669"/>
    <property type="project" value="UniProtKB-KW"/>
</dbReference>
<dbReference type="Proteomes" id="UP000286288">
    <property type="component" value="Unassembled WGS sequence"/>
</dbReference>
<proteinExistence type="inferred from homology"/>
<evidence type="ECO:0000256" key="1">
    <source>
        <dbReference type="ARBA" id="ARBA00009067"/>
    </source>
</evidence>
<reference evidence="3 4" key="1">
    <citation type="submission" date="2018-08" db="EMBL/GenBank/DDBJ databases">
        <title>A genome reference for cultivated species of the human gut microbiota.</title>
        <authorList>
            <person name="Zou Y."/>
            <person name="Xue W."/>
            <person name="Luo G."/>
        </authorList>
    </citation>
    <scope>NUCLEOTIDE SEQUENCE [LARGE SCALE GENOMIC DNA]</scope>
    <source>
        <strain evidence="3 4">AF48-16</strain>
    </source>
</reference>
<evidence type="ECO:0000259" key="2">
    <source>
        <dbReference type="Pfam" id="PF02517"/>
    </source>
</evidence>